<keyword evidence="1" id="KW-1133">Transmembrane helix</keyword>
<feature type="chain" id="PRO_5045340457" evidence="2">
    <location>
        <begin position="25"/>
        <end position="180"/>
    </location>
</feature>
<protein>
    <submittedName>
        <fullName evidence="3">Uncharacterized protein</fullName>
    </submittedName>
</protein>
<feature type="signal peptide" evidence="2">
    <location>
        <begin position="1"/>
        <end position="24"/>
    </location>
</feature>
<dbReference type="Proteomes" id="UP001597546">
    <property type="component" value="Unassembled WGS sequence"/>
</dbReference>
<evidence type="ECO:0000313" key="4">
    <source>
        <dbReference type="Proteomes" id="UP001597546"/>
    </source>
</evidence>
<keyword evidence="4" id="KW-1185">Reference proteome</keyword>
<keyword evidence="1" id="KW-0472">Membrane</keyword>
<dbReference type="RefSeq" id="WP_379042114.1">
    <property type="nucleotide sequence ID" value="NZ_JBHSKW010000019.1"/>
</dbReference>
<gene>
    <name evidence="3" type="ORF">ACFSSE_08360</name>
</gene>
<accession>A0ABW5TT71</accession>
<evidence type="ECO:0000256" key="2">
    <source>
        <dbReference type="SAM" id="SignalP"/>
    </source>
</evidence>
<comment type="caution">
    <text evidence="3">The sequence shown here is derived from an EMBL/GenBank/DDBJ whole genome shotgun (WGS) entry which is preliminary data.</text>
</comment>
<organism evidence="3 4">
    <name type="scientific">Pedobacter alpinus</name>
    <dbReference type="NCBI Taxonomy" id="1590643"/>
    <lineage>
        <taxon>Bacteria</taxon>
        <taxon>Pseudomonadati</taxon>
        <taxon>Bacteroidota</taxon>
        <taxon>Sphingobacteriia</taxon>
        <taxon>Sphingobacteriales</taxon>
        <taxon>Sphingobacteriaceae</taxon>
        <taxon>Pedobacter</taxon>
    </lineage>
</organism>
<evidence type="ECO:0000256" key="1">
    <source>
        <dbReference type="SAM" id="Phobius"/>
    </source>
</evidence>
<feature type="transmembrane region" description="Helical" evidence="1">
    <location>
        <begin position="143"/>
        <end position="159"/>
    </location>
</feature>
<feature type="transmembrane region" description="Helical" evidence="1">
    <location>
        <begin position="121"/>
        <end position="138"/>
    </location>
</feature>
<keyword evidence="2" id="KW-0732">Signal</keyword>
<sequence length="180" mass="20627">MIRITRKLLLFSMFLCFNFAYAFANQTINSFVVKENLLKGQKLAIIATDSLDNPIENINGVYNFSVNGFKQELNFNVGVAVCELQIEKSAFIFIKHLNDGKSPSNLYFVYKKDTNLNPIKISWYILLAIPLGLVLIGYMFRKMIGIVIFILSIIFYFYYSKGLSIPTFFESIIDGIKNLI</sequence>
<keyword evidence="1" id="KW-0812">Transmembrane</keyword>
<dbReference type="EMBL" id="JBHULV010000025">
    <property type="protein sequence ID" value="MFD2731718.1"/>
    <property type="molecule type" value="Genomic_DNA"/>
</dbReference>
<proteinExistence type="predicted"/>
<name>A0ABW5TT71_9SPHI</name>
<evidence type="ECO:0000313" key="3">
    <source>
        <dbReference type="EMBL" id="MFD2731718.1"/>
    </source>
</evidence>
<reference evidence="4" key="1">
    <citation type="journal article" date="2019" name="Int. J. Syst. Evol. Microbiol.">
        <title>The Global Catalogue of Microorganisms (GCM) 10K type strain sequencing project: providing services to taxonomists for standard genome sequencing and annotation.</title>
        <authorList>
            <consortium name="The Broad Institute Genomics Platform"/>
            <consortium name="The Broad Institute Genome Sequencing Center for Infectious Disease"/>
            <person name="Wu L."/>
            <person name="Ma J."/>
        </authorList>
    </citation>
    <scope>NUCLEOTIDE SEQUENCE [LARGE SCALE GENOMIC DNA]</scope>
    <source>
        <strain evidence="4">KCTC 42456</strain>
    </source>
</reference>